<dbReference type="Proteomes" id="UP001163321">
    <property type="component" value="Chromosome 12"/>
</dbReference>
<evidence type="ECO:0000313" key="1">
    <source>
        <dbReference type="EMBL" id="KAI9918545.1"/>
    </source>
</evidence>
<gene>
    <name evidence="1" type="ORF">PsorP6_011542</name>
</gene>
<sequence>MIEGSGTTIPSKSCIPKEYATCGGCGLFGRIITLLASCFVEDDVAPTEVATAIASVDALPEFEADDTALSPDATSSAVSFKGWRLVAAGGYGVNRSGGNTWRSRLCRRFLASSLRWCAFCRFRCSLQRLWAAPDVLTARSFTHLPVL</sequence>
<accession>A0ACC0WKI6</accession>
<name>A0ACC0WKI6_9STRA</name>
<keyword evidence="2" id="KW-1185">Reference proteome</keyword>
<dbReference type="EMBL" id="CM047591">
    <property type="protein sequence ID" value="KAI9918545.1"/>
    <property type="molecule type" value="Genomic_DNA"/>
</dbReference>
<protein>
    <submittedName>
        <fullName evidence="1">Uncharacterized protein</fullName>
    </submittedName>
</protein>
<evidence type="ECO:0000313" key="2">
    <source>
        <dbReference type="Proteomes" id="UP001163321"/>
    </source>
</evidence>
<proteinExistence type="predicted"/>
<reference evidence="1 2" key="1">
    <citation type="journal article" date="2022" name="bioRxiv">
        <title>The genome of the oomycete Peronosclerospora sorghi, a cosmopolitan pathogen of maize and sorghum, is inflated with dispersed pseudogenes.</title>
        <authorList>
            <person name="Fletcher K."/>
            <person name="Martin F."/>
            <person name="Isakeit T."/>
            <person name="Cavanaugh K."/>
            <person name="Magill C."/>
            <person name="Michelmore R."/>
        </authorList>
    </citation>
    <scope>NUCLEOTIDE SEQUENCE [LARGE SCALE GENOMIC DNA]</scope>
    <source>
        <strain evidence="1">P6</strain>
    </source>
</reference>
<comment type="caution">
    <text evidence="1">The sequence shown here is derived from an EMBL/GenBank/DDBJ whole genome shotgun (WGS) entry which is preliminary data.</text>
</comment>
<organism evidence="1 2">
    <name type="scientific">Peronosclerospora sorghi</name>
    <dbReference type="NCBI Taxonomy" id="230839"/>
    <lineage>
        <taxon>Eukaryota</taxon>
        <taxon>Sar</taxon>
        <taxon>Stramenopiles</taxon>
        <taxon>Oomycota</taxon>
        <taxon>Peronosporomycetes</taxon>
        <taxon>Peronosporales</taxon>
        <taxon>Peronosporaceae</taxon>
        <taxon>Peronosclerospora</taxon>
    </lineage>
</organism>